<proteinExistence type="predicted"/>
<dbReference type="Gene3D" id="2.60.120.590">
    <property type="entry name" value="Alpha-ketoglutarate-dependent dioxygenase AlkB-like"/>
    <property type="match status" value="1"/>
</dbReference>
<dbReference type="InterPro" id="IPR032870">
    <property type="entry name" value="ALKBH7-like"/>
</dbReference>
<keyword evidence="4" id="KW-1185">Reference proteome</keyword>
<evidence type="ECO:0000256" key="1">
    <source>
        <dbReference type="ARBA" id="ARBA00001954"/>
    </source>
</evidence>
<accession>A0A8C4Q2I5</accession>
<dbReference type="OMA" id="VEPHMKR"/>
<dbReference type="Proteomes" id="UP000694388">
    <property type="component" value="Unplaced"/>
</dbReference>
<reference evidence="3" key="2">
    <citation type="submission" date="2025-09" db="UniProtKB">
        <authorList>
            <consortium name="Ensembl"/>
        </authorList>
    </citation>
    <scope>IDENTIFICATION</scope>
</reference>
<dbReference type="GO" id="GO:0006631">
    <property type="term" value="P:fatty acid metabolic process"/>
    <property type="evidence" value="ECO:0007669"/>
    <property type="project" value="TreeGrafter"/>
</dbReference>
<name>A0A8C4Q2I5_EPTBU</name>
<feature type="domain" description="Alpha-ketoglutarate-dependent dioxygenase AlkB-like" evidence="2">
    <location>
        <begin position="129"/>
        <end position="212"/>
    </location>
</feature>
<dbReference type="InterPro" id="IPR037151">
    <property type="entry name" value="AlkB-like_sf"/>
</dbReference>
<evidence type="ECO:0000259" key="2">
    <source>
        <dbReference type="Pfam" id="PF13532"/>
    </source>
</evidence>
<protein>
    <submittedName>
        <fullName evidence="3">AlkB homolog 7</fullName>
    </submittedName>
</protein>
<dbReference type="GO" id="GO:0006974">
    <property type="term" value="P:DNA damage response"/>
    <property type="evidence" value="ECO:0007669"/>
    <property type="project" value="InterPro"/>
</dbReference>
<dbReference type="InterPro" id="IPR027450">
    <property type="entry name" value="AlkB-like"/>
</dbReference>
<dbReference type="PANTHER" id="PTHR21052">
    <property type="entry name" value="SPERMATOGENESIS ASSOCIATED 11-RELATED"/>
    <property type="match status" value="1"/>
</dbReference>
<dbReference type="GO" id="GO:0005759">
    <property type="term" value="C:mitochondrial matrix"/>
    <property type="evidence" value="ECO:0007669"/>
    <property type="project" value="TreeGrafter"/>
</dbReference>
<dbReference type="GeneTree" id="ENSGT00390000014585"/>
<evidence type="ECO:0000313" key="4">
    <source>
        <dbReference type="Proteomes" id="UP000694388"/>
    </source>
</evidence>
<dbReference type="Pfam" id="PF13532">
    <property type="entry name" value="2OG-FeII_Oxy_2"/>
    <property type="match status" value="1"/>
</dbReference>
<organism evidence="3 4">
    <name type="scientific">Eptatretus burgeri</name>
    <name type="common">Inshore hagfish</name>
    <dbReference type="NCBI Taxonomy" id="7764"/>
    <lineage>
        <taxon>Eukaryota</taxon>
        <taxon>Metazoa</taxon>
        <taxon>Chordata</taxon>
        <taxon>Craniata</taxon>
        <taxon>Vertebrata</taxon>
        <taxon>Cyclostomata</taxon>
        <taxon>Myxini</taxon>
        <taxon>Myxiniformes</taxon>
        <taxon>Myxinidae</taxon>
        <taxon>Eptatretinae</taxon>
        <taxon>Eptatretus</taxon>
    </lineage>
</organism>
<reference evidence="3" key="1">
    <citation type="submission" date="2025-08" db="UniProtKB">
        <authorList>
            <consortium name="Ensembl"/>
        </authorList>
    </citation>
    <scope>IDENTIFICATION</scope>
</reference>
<sequence length="222" mass="25767">MAWTIRSQLGRVSLFVKAKAARPTALGTFERRRFAGAPGALPPVGLRVCEEFVSPREEQILLEEVEPSFRKLKYQFDHWDDAIHGYREIEREKWGAEAAPLLHRVCETAFGTGREVSPLIHVLDLDAHGYIKPHVDSIKFCGNTIAGLSLLSTCIMRFVHERTAEQMDVLLRRRSLYIMWDKVRYEFTHEILKNEESYYEGKHIPRSRRIAIISRNFPEEKT</sequence>
<dbReference type="AlphaFoldDB" id="A0A8C4Q2I5"/>
<dbReference type="Ensembl" id="ENSEBUT00000009426.1">
    <property type="protein sequence ID" value="ENSEBUP00000008912.1"/>
    <property type="gene ID" value="ENSEBUG00000005766.1"/>
</dbReference>
<dbReference type="SUPFAM" id="SSF51197">
    <property type="entry name" value="Clavaminate synthase-like"/>
    <property type="match status" value="1"/>
</dbReference>
<dbReference type="PANTHER" id="PTHR21052:SF0">
    <property type="entry name" value="ALPHA-KETOGLUTARATE-DEPENDENT DIOXYGENASE ALKB HOMOLOG 7, MITOCHONDRIAL"/>
    <property type="match status" value="1"/>
</dbReference>
<comment type="cofactor">
    <cofactor evidence="1">
        <name>Fe(2+)</name>
        <dbReference type="ChEBI" id="CHEBI:29033"/>
    </cofactor>
</comment>
<evidence type="ECO:0000313" key="3">
    <source>
        <dbReference type="Ensembl" id="ENSEBUP00000008912.1"/>
    </source>
</evidence>